<reference evidence="1 2" key="1">
    <citation type="journal article" date="2021" name="Elife">
        <title>Chloroplast acquisition without the gene transfer in kleptoplastic sea slugs, Plakobranchus ocellatus.</title>
        <authorList>
            <person name="Maeda T."/>
            <person name="Takahashi S."/>
            <person name="Yoshida T."/>
            <person name="Shimamura S."/>
            <person name="Takaki Y."/>
            <person name="Nagai Y."/>
            <person name="Toyoda A."/>
            <person name="Suzuki Y."/>
            <person name="Arimoto A."/>
            <person name="Ishii H."/>
            <person name="Satoh N."/>
            <person name="Nishiyama T."/>
            <person name="Hasebe M."/>
            <person name="Maruyama T."/>
            <person name="Minagawa J."/>
            <person name="Obokata J."/>
            <person name="Shigenobu S."/>
        </authorList>
    </citation>
    <scope>NUCLEOTIDE SEQUENCE [LARGE SCALE GENOMIC DNA]</scope>
</reference>
<evidence type="ECO:0000313" key="1">
    <source>
        <dbReference type="EMBL" id="GFO28181.1"/>
    </source>
</evidence>
<accession>A0AAV4BYF6</accession>
<gene>
    <name evidence="1" type="ORF">PoB_005468600</name>
</gene>
<dbReference type="Proteomes" id="UP000735302">
    <property type="component" value="Unassembled WGS sequence"/>
</dbReference>
<proteinExistence type="predicted"/>
<name>A0AAV4BYF6_9GAST</name>
<keyword evidence="2" id="KW-1185">Reference proteome</keyword>
<protein>
    <submittedName>
        <fullName evidence="1">Uncharacterized protein</fullName>
    </submittedName>
</protein>
<organism evidence="1 2">
    <name type="scientific">Plakobranchus ocellatus</name>
    <dbReference type="NCBI Taxonomy" id="259542"/>
    <lineage>
        <taxon>Eukaryota</taxon>
        <taxon>Metazoa</taxon>
        <taxon>Spiralia</taxon>
        <taxon>Lophotrochozoa</taxon>
        <taxon>Mollusca</taxon>
        <taxon>Gastropoda</taxon>
        <taxon>Heterobranchia</taxon>
        <taxon>Euthyneura</taxon>
        <taxon>Panpulmonata</taxon>
        <taxon>Sacoglossa</taxon>
        <taxon>Placobranchoidea</taxon>
        <taxon>Plakobranchidae</taxon>
        <taxon>Plakobranchus</taxon>
    </lineage>
</organism>
<evidence type="ECO:0000313" key="2">
    <source>
        <dbReference type="Proteomes" id="UP000735302"/>
    </source>
</evidence>
<sequence>MHEGSVFTLIINVVLRATSYKSQTYLATTSPSRRHHDATTSLPRRHHDATINVLATSEAEITLLSDLLHVPVRAELKQVNIFNFSQISNNVLFLRYKKTNPDFV</sequence>
<dbReference type="EMBL" id="BLXT01006003">
    <property type="protein sequence ID" value="GFO28181.1"/>
    <property type="molecule type" value="Genomic_DNA"/>
</dbReference>
<dbReference type="AlphaFoldDB" id="A0AAV4BYF6"/>
<comment type="caution">
    <text evidence="1">The sequence shown here is derived from an EMBL/GenBank/DDBJ whole genome shotgun (WGS) entry which is preliminary data.</text>
</comment>